<sequence>MSQTQSANSMSTALLRLATLGQEHPQRCFTNLNQYLTKDVLRAAFHQTRKDGAAGVDGQTAADYGQRLEEHLESLLARVKDGSYKAPPVRRSYVPKGNGRRLIGIPTFEDKVLQRAVLRILEKLYEPIFHPYSFGYRPGKSPHKALEQLRQQLSESGGGYVIEMDIQSFFDTLDKHQLRVFLQQRVGDGVLLRLINKWL</sequence>
<keyword evidence="4" id="KW-1185">Reference proteome</keyword>
<reference evidence="3 4" key="1">
    <citation type="submission" date="2019-05" db="EMBL/GenBank/DDBJ databases">
        <title>Microbulbifer harenosus sp. nov., an alginate-degrading bacterium isolated from coastal sand.</title>
        <authorList>
            <person name="Huang H."/>
            <person name="Mo K."/>
            <person name="Bao S."/>
        </authorList>
    </citation>
    <scope>NUCLEOTIDE SEQUENCE [LARGE SCALE GENOMIC DNA]</scope>
    <source>
        <strain evidence="3 4">HB161719</strain>
    </source>
</reference>
<comment type="similarity">
    <text evidence="1">Belongs to the bacterial reverse transcriptase family.</text>
</comment>
<proteinExistence type="inferred from homology"/>
<dbReference type="SUPFAM" id="SSF56672">
    <property type="entry name" value="DNA/RNA polymerases"/>
    <property type="match status" value="1"/>
</dbReference>
<accession>A0ABY2UCC6</accession>
<dbReference type="PANTHER" id="PTHR34047">
    <property type="entry name" value="NUCLEAR INTRON MATURASE 1, MITOCHONDRIAL-RELATED"/>
    <property type="match status" value="1"/>
</dbReference>
<evidence type="ECO:0000313" key="4">
    <source>
        <dbReference type="Proteomes" id="UP000306791"/>
    </source>
</evidence>
<dbReference type="InterPro" id="IPR043502">
    <property type="entry name" value="DNA/RNA_pol_sf"/>
</dbReference>
<gene>
    <name evidence="3" type="ORF">FDY93_19300</name>
</gene>
<dbReference type="Proteomes" id="UP000306791">
    <property type="component" value="Unassembled WGS sequence"/>
</dbReference>
<evidence type="ECO:0000259" key="2">
    <source>
        <dbReference type="Pfam" id="PF00078"/>
    </source>
</evidence>
<feature type="domain" description="Reverse transcriptase" evidence="2">
    <location>
        <begin position="96"/>
        <end position="178"/>
    </location>
</feature>
<protein>
    <recommendedName>
        <fullName evidence="2">Reverse transcriptase domain-containing protein</fullName>
    </recommendedName>
</protein>
<organism evidence="3 4">
    <name type="scientific">Microbulbifer harenosus</name>
    <dbReference type="NCBI Taxonomy" id="2576840"/>
    <lineage>
        <taxon>Bacteria</taxon>
        <taxon>Pseudomonadati</taxon>
        <taxon>Pseudomonadota</taxon>
        <taxon>Gammaproteobacteria</taxon>
        <taxon>Cellvibrionales</taxon>
        <taxon>Microbulbiferaceae</taxon>
        <taxon>Microbulbifer</taxon>
    </lineage>
</organism>
<dbReference type="Pfam" id="PF00078">
    <property type="entry name" value="RVT_1"/>
    <property type="match status" value="1"/>
</dbReference>
<feature type="non-terminal residue" evidence="3">
    <location>
        <position position="199"/>
    </location>
</feature>
<name>A0ABY2UCC6_9GAMM</name>
<comment type="caution">
    <text evidence="3">The sequence shown here is derived from an EMBL/GenBank/DDBJ whole genome shotgun (WGS) entry which is preliminary data.</text>
</comment>
<evidence type="ECO:0000256" key="1">
    <source>
        <dbReference type="ARBA" id="ARBA00034120"/>
    </source>
</evidence>
<evidence type="ECO:0000313" key="3">
    <source>
        <dbReference type="EMBL" id="TLM72834.1"/>
    </source>
</evidence>
<dbReference type="PANTHER" id="PTHR34047:SF8">
    <property type="entry name" value="PROTEIN YKFC"/>
    <property type="match status" value="1"/>
</dbReference>
<dbReference type="InterPro" id="IPR000477">
    <property type="entry name" value="RT_dom"/>
</dbReference>
<dbReference type="CDD" id="cd01651">
    <property type="entry name" value="RT_G2_intron"/>
    <property type="match status" value="1"/>
</dbReference>
<dbReference type="InterPro" id="IPR051083">
    <property type="entry name" value="GrpII_Intron_Splice-Mob/Def"/>
</dbReference>
<dbReference type="RefSeq" id="WP_138237386.1">
    <property type="nucleotide sequence ID" value="NZ_VANI01000052.1"/>
</dbReference>
<dbReference type="EMBL" id="VANI01000052">
    <property type="protein sequence ID" value="TLM72834.1"/>
    <property type="molecule type" value="Genomic_DNA"/>
</dbReference>